<feature type="transmembrane region" description="Helical" evidence="1">
    <location>
        <begin position="106"/>
        <end position="127"/>
    </location>
</feature>
<feature type="transmembrane region" description="Helical" evidence="1">
    <location>
        <begin position="378"/>
        <end position="403"/>
    </location>
</feature>
<feature type="transmembrane region" description="Helical" evidence="1">
    <location>
        <begin position="290"/>
        <end position="309"/>
    </location>
</feature>
<dbReference type="AlphaFoldDB" id="A0A9D1P631"/>
<reference evidence="2" key="2">
    <citation type="journal article" date="2021" name="PeerJ">
        <title>Extensive microbial diversity within the chicken gut microbiome revealed by metagenomics and culture.</title>
        <authorList>
            <person name="Gilroy R."/>
            <person name="Ravi A."/>
            <person name="Getino M."/>
            <person name="Pursley I."/>
            <person name="Horton D.L."/>
            <person name="Alikhan N.F."/>
            <person name="Baker D."/>
            <person name="Gharbi K."/>
            <person name="Hall N."/>
            <person name="Watson M."/>
            <person name="Adriaenssens E.M."/>
            <person name="Foster-Nyarko E."/>
            <person name="Jarju S."/>
            <person name="Secka A."/>
            <person name="Antonio M."/>
            <person name="Oren A."/>
            <person name="Chaudhuri R.R."/>
            <person name="La Ragione R."/>
            <person name="Hildebrand F."/>
            <person name="Pallen M.J."/>
        </authorList>
    </citation>
    <scope>NUCLEOTIDE SEQUENCE</scope>
    <source>
        <strain evidence="2">CHK183-6373</strain>
    </source>
</reference>
<feature type="transmembrane region" description="Helical" evidence="1">
    <location>
        <begin position="82"/>
        <end position="99"/>
    </location>
</feature>
<feature type="transmembrane region" description="Helical" evidence="1">
    <location>
        <begin position="58"/>
        <end position="76"/>
    </location>
</feature>
<proteinExistence type="predicted"/>
<feature type="transmembrane region" description="Helical" evidence="1">
    <location>
        <begin position="259"/>
        <end position="284"/>
    </location>
</feature>
<keyword evidence="1" id="KW-0812">Transmembrane</keyword>
<feature type="transmembrane region" description="Helical" evidence="1">
    <location>
        <begin position="133"/>
        <end position="156"/>
    </location>
</feature>
<name>A0A9D1P631_9FIRM</name>
<organism evidence="2 3">
    <name type="scientific">Candidatus Ornithocaccomicrobium faecavium</name>
    <dbReference type="NCBI Taxonomy" id="2840890"/>
    <lineage>
        <taxon>Bacteria</taxon>
        <taxon>Bacillati</taxon>
        <taxon>Bacillota</taxon>
        <taxon>Clostridia</taxon>
        <taxon>Candidatus Ornithocaccomicrobium</taxon>
    </lineage>
</organism>
<dbReference type="Proteomes" id="UP000886884">
    <property type="component" value="Unassembled WGS sequence"/>
</dbReference>
<keyword evidence="1" id="KW-1133">Transmembrane helix</keyword>
<accession>A0A9D1P631</accession>
<feature type="transmembrane region" description="Helical" evidence="1">
    <location>
        <begin position="350"/>
        <end position="371"/>
    </location>
</feature>
<comment type="caution">
    <text evidence="2">The sequence shown here is derived from an EMBL/GenBank/DDBJ whole genome shotgun (WGS) entry which is preliminary data.</text>
</comment>
<sequence>MEGGYRRQWPLFWFSFALLIFVLLGVLYVALFGATLAFKDYQALHGMAGSPWAGYTNFSSLMGGQTFLALMGNGALLKLCELAAALVGGGVLAMLIACIPHGGVRAGVSAALLVPALAPAVLFAALLPETGNAYAYFLRSLVPCACFAAFTGGMIAALRNGGVVDALLGVALAGLLLAMRLLSPDLPTLLLAQNPLNYAWSDALISYSYRTGLIQTDYSGAAAAQALASGAQLLLALPLAALFARILPARPTRLEARGALPAAALLSVLLIATIALACGLEGALPLNSTGMIMPLLAGLAGGVLMLALTGAPSRKWLAISAALVLSLGGNEMAEYLLARIFGWINTPWPIVLLSPLEPRVFSLLVVMALSAREQNRAWLCLAGALVTAAYAWGDFYLPMLYIMRVDQLNAGYMARQMVFSGENPLLGMAYCALPAAALSALAAVLHARLGVCEPANVK</sequence>
<evidence type="ECO:0000256" key="1">
    <source>
        <dbReference type="SAM" id="Phobius"/>
    </source>
</evidence>
<protein>
    <submittedName>
        <fullName evidence="2">Uncharacterized protein</fullName>
    </submittedName>
</protein>
<feature type="transmembrane region" description="Helical" evidence="1">
    <location>
        <begin position="226"/>
        <end position="247"/>
    </location>
</feature>
<dbReference type="EMBL" id="DVOT01000058">
    <property type="protein sequence ID" value="HIV26962.1"/>
    <property type="molecule type" value="Genomic_DNA"/>
</dbReference>
<feature type="transmembrane region" description="Helical" evidence="1">
    <location>
        <begin position="423"/>
        <end position="445"/>
    </location>
</feature>
<keyword evidence="1" id="KW-0472">Membrane</keyword>
<feature type="transmembrane region" description="Helical" evidence="1">
    <location>
        <begin position="316"/>
        <end position="338"/>
    </location>
</feature>
<feature type="transmembrane region" description="Helical" evidence="1">
    <location>
        <begin position="12"/>
        <end position="38"/>
    </location>
</feature>
<reference evidence="2" key="1">
    <citation type="submission" date="2020-10" db="EMBL/GenBank/DDBJ databases">
        <authorList>
            <person name="Gilroy R."/>
        </authorList>
    </citation>
    <scope>NUCLEOTIDE SEQUENCE</scope>
    <source>
        <strain evidence="2">CHK183-6373</strain>
    </source>
</reference>
<evidence type="ECO:0000313" key="2">
    <source>
        <dbReference type="EMBL" id="HIV26962.1"/>
    </source>
</evidence>
<gene>
    <name evidence="2" type="ORF">IAA64_03255</name>
</gene>
<evidence type="ECO:0000313" key="3">
    <source>
        <dbReference type="Proteomes" id="UP000886884"/>
    </source>
</evidence>